<comment type="similarity">
    <text evidence="4 19">Belongs to the CobS family.</text>
</comment>
<keyword evidence="8 19" id="KW-0169">Cobalamin biosynthesis</keyword>
<evidence type="ECO:0000256" key="2">
    <source>
        <dbReference type="ARBA" id="ARBA00004651"/>
    </source>
</evidence>
<feature type="transmembrane region" description="Helical" evidence="19">
    <location>
        <begin position="111"/>
        <end position="135"/>
    </location>
</feature>
<evidence type="ECO:0000256" key="15">
    <source>
        <dbReference type="ARBA" id="ARBA00032605"/>
    </source>
</evidence>
<evidence type="ECO:0000256" key="5">
    <source>
        <dbReference type="ARBA" id="ARBA00013200"/>
    </source>
</evidence>
<comment type="subcellular location">
    <subcellularLocation>
        <location evidence="2 19">Cell membrane</location>
        <topology evidence="2 19">Multi-pass membrane protein</topology>
    </subcellularLocation>
</comment>
<evidence type="ECO:0000256" key="7">
    <source>
        <dbReference type="ARBA" id="ARBA00022475"/>
    </source>
</evidence>
<accession>A0ABU3PTQ7</accession>
<gene>
    <name evidence="19" type="primary">cobS</name>
    <name evidence="20" type="ORF">RDV89_05990</name>
</gene>
<evidence type="ECO:0000256" key="14">
    <source>
        <dbReference type="ARBA" id="ARBA00025228"/>
    </source>
</evidence>
<feature type="transmembrane region" description="Helical" evidence="19">
    <location>
        <begin position="63"/>
        <end position="81"/>
    </location>
</feature>
<keyword evidence="12 19" id="KW-1133">Transmembrane helix</keyword>
<dbReference type="EC" id="2.7.8.26" evidence="5 19"/>
<reference evidence="20 21" key="1">
    <citation type="submission" date="2023-08" db="EMBL/GenBank/DDBJ databases">
        <title>Nocardioides seae sp. nov., a bacterium isolated from a soil.</title>
        <authorList>
            <person name="Wang X."/>
        </authorList>
    </citation>
    <scope>NUCLEOTIDE SEQUENCE [LARGE SCALE GENOMIC DNA]</scope>
    <source>
        <strain evidence="20 21">YZH12</strain>
    </source>
</reference>
<evidence type="ECO:0000313" key="20">
    <source>
        <dbReference type="EMBL" id="MDT9592606.1"/>
    </source>
</evidence>
<keyword evidence="21" id="KW-1185">Reference proteome</keyword>
<comment type="catalytic activity">
    <reaction evidence="18 19">
        <text>alpha-ribazole 5'-phosphate + adenosylcob(III)inamide-GDP = adenosylcob(III)alamin 5'-phosphate + GMP + H(+)</text>
        <dbReference type="Rhea" id="RHEA:23560"/>
        <dbReference type="ChEBI" id="CHEBI:15378"/>
        <dbReference type="ChEBI" id="CHEBI:57918"/>
        <dbReference type="ChEBI" id="CHEBI:58115"/>
        <dbReference type="ChEBI" id="CHEBI:60487"/>
        <dbReference type="ChEBI" id="CHEBI:60493"/>
        <dbReference type="EC" id="2.7.8.26"/>
    </reaction>
</comment>
<evidence type="ECO:0000256" key="10">
    <source>
        <dbReference type="ARBA" id="ARBA00022692"/>
    </source>
</evidence>
<evidence type="ECO:0000256" key="16">
    <source>
        <dbReference type="ARBA" id="ARBA00032853"/>
    </source>
</evidence>
<evidence type="ECO:0000256" key="9">
    <source>
        <dbReference type="ARBA" id="ARBA00022679"/>
    </source>
</evidence>
<feature type="transmembrane region" description="Helical" evidence="19">
    <location>
        <begin position="210"/>
        <end position="229"/>
    </location>
</feature>
<evidence type="ECO:0000313" key="21">
    <source>
        <dbReference type="Proteomes" id="UP001268542"/>
    </source>
</evidence>
<evidence type="ECO:0000256" key="3">
    <source>
        <dbReference type="ARBA" id="ARBA00004663"/>
    </source>
</evidence>
<comment type="catalytic activity">
    <reaction evidence="17 19">
        <text>alpha-ribazole + adenosylcob(III)inamide-GDP = adenosylcob(III)alamin + GMP + H(+)</text>
        <dbReference type="Rhea" id="RHEA:16049"/>
        <dbReference type="ChEBI" id="CHEBI:10329"/>
        <dbReference type="ChEBI" id="CHEBI:15378"/>
        <dbReference type="ChEBI" id="CHEBI:18408"/>
        <dbReference type="ChEBI" id="CHEBI:58115"/>
        <dbReference type="ChEBI" id="CHEBI:60487"/>
        <dbReference type="EC" id="2.7.8.26"/>
    </reaction>
</comment>
<evidence type="ECO:0000256" key="17">
    <source>
        <dbReference type="ARBA" id="ARBA00048623"/>
    </source>
</evidence>
<evidence type="ECO:0000256" key="12">
    <source>
        <dbReference type="ARBA" id="ARBA00022989"/>
    </source>
</evidence>
<dbReference type="GO" id="GO:0051073">
    <property type="term" value="F:adenosylcobinamide-GDP ribazoletransferase activity"/>
    <property type="evidence" value="ECO:0007669"/>
    <property type="project" value="UniProtKB-EC"/>
</dbReference>
<evidence type="ECO:0000256" key="8">
    <source>
        <dbReference type="ARBA" id="ARBA00022573"/>
    </source>
</evidence>
<dbReference type="InterPro" id="IPR003805">
    <property type="entry name" value="CobS"/>
</dbReference>
<feature type="transmembrane region" description="Helical" evidence="19">
    <location>
        <begin position="184"/>
        <end position="204"/>
    </location>
</feature>
<evidence type="ECO:0000256" key="6">
    <source>
        <dbReference type="ARBA" id="ARBA00015850"/>
    </source>
</evidence>
<dbReference type="Pfam" id="PF02654">
    <property type="entry name" value="CobS"/>
    <property type="match status" value="1"/>
</dbReference>
<dbReference type="HAMAP" id="MF_00719">
    <property type="entry name" value="CobS"/>
    <property type="match status" value="1"/>
</dbReference>
<comment type="pathway">
    <text evidence="3 19">Cofactor biosynthesis; adenosylcobalamin biosynthesis; adenosylcobalamin from cob(II)yrinate a,c-diamide: step 7/7.</text>
</comment>
<feature type="transmembrane region" description="Helical" evidence="19">
    <location>
        <begin position="37"/>
        <end position="57"/>
    </location>
</feature>
<organism evidence="20 21">
    <name type="scientific">Nocardioides imazamoxiresistens</name>
    <dbReference type="NCBI Taxonomy" id="3231893"/>
    <lineage>
        <taxon>Bacteria</taxon>
        <taxon>Bacillati</taxon>
        <taxon>Actinomycetota</taxon>
        <taxon>Actinomycetes</taxon>
        <taxon>Propionibacteriales</taxon>
        <taxon>Nocardioidaceae</taxon>
        <taxon>Nocardioides</taxon>
    </lineage>
</organism>
<dbReference type="PANTHER" id="PTHR34148">
    <property type="entry name" value="ADENOSYLCOBINAMIDE-GDP RIBAZOLETRANSFERASE"/>
    <property type="match status" value="1"/>
</dbReference>
<dbReference type="EMBL" id="JAVYII010000002">
    <property type="protein sequence ID" value="MDT9592606.1"/>
    <property type="molecule type" value="Genomic_DNA"/>
</dbReference>
<dbReference type="Proteomes" id="UP001268542">
    <property type="component" value="Unassembled WGS sequence"/>
</dbReference>
<evidence type="ECO:0000256" key="13">
    <source>
        <dbReference type="ARBA" id="ARBA00023136"/>
    </source>
</evidence>
<evidence type="ECO:0000256" key="4">
    <source>
        <dbReference type="ARBA" id="ARBA00010561"/>
    </source>
</evidence>
<evidence type="ECO:0000256" key="18">
    <source>
        <dbReference type="ARBA" id="ARBA00049504"/>
    </source>
</evidence>
<comment type="function">
    <text evidence="14 19">Joins adenosylcobinamide-GDP and alpha-ribazole to generate adenosylcobalamin (Ado-cobalamin). Also synthesizes adenosylcobalamin 5'-phosphate from adenosylcobinamide-GDP and alpha-ribazole 5'-phosphate.</text>
</comment>
<dbReference type="RefSeq" id="WP_315732029.1">
    <property type="nucleotide sequence ID" value="NZ_JAVYII010000002.1"/>
</dbReference>
<keyword evidence="11 19" id="KW-0460">Magnesium</keyword>
<dbReference type="PANTHER" id="PTHR34148:SF1">
    <property type="entry name" value="ADENOSYLCOBINAMIDE-GDP RIBAZOLETRANSFERASE"/>
    <property type="match status" value="1"/>
</dbReference>
<protein>
    <recommendedName>
        <fullName evidence="6 19">Adenosylcobinamide-GDP ribazoletransferase</fullName>
        <ecNumber evidence="5 19">2.7.8.26</ecNumber>
    </recommendedName>
    <alternativeName>
        <fullName evidence="16 19">Cobalamin synthase</fullName>
    </alternativeName>
    <alternativeName>
        <fullName evidence="15 19">Cobalamin-5'-phosphate synthase</fullName>
    </alternativeName>
</protein>
<keyword evidence="7 19" id="KW-1003">Cell membrane</keyword>
<evidence type="ECO:0000256" key="11">
    <source>
        <dbReference type="ARBA" id="ARBA00022842"/>
    </source>
</evidence>
<evidence type="ECO:0000256" key="1">
    <source>
        <dbReference type="ARBA" id="ARBA00001946"/>
    </source>
</evidence>
<proteinExistence type="inferred from homology"/>
<comment type="caution">
    <text evidence="20">The sequence shown here is derived from an EMBL/GenBank/DDBJ whole genome shotgun (WGS) entry which is preliminary data.</text>
</comment>
<comment type="cofactor">
    <cofactor evidence="1 19">
        <name>Mg(2+)</name>
        <dbReference type="ChEBI" id="CHEBI:18420"/>
    </cofactor>
</comment>
<keyword evidence="13 19" id="KW-0472">Membrane</keyword>
<sequence>MSGWTDPVRLAVGTLSVLPTRPPTVVDRVVAGRAMTLAPGLGLVLAVLVTVPGGALAELDRPPLLLAVLLVGALAWLTRAMHLDGLADVADGLGSGRAGEGARAVMKKSDIGPFGVAALLVALLAQVAAAATLLAQGWSGALVAGLAVVGARAVLVWLCTPAFPAASGTGLGALVAGTVRPRTAGLVLLGLALATGTVLLALAGAEGVRLPLAAAFGLAAGQLAALALARRCVRRFDGVTGDVYGACLETALTSALVVAALVA</sequence>
<keyword evidence="9 19" id="KW-0808">Transferase</keyword>
<keyword evidence="10 19" id="KW-0812">Transmembrane</keyword>
<name>A0ABU3PTQ7_9ACTN</name>
<evidence type="ECO:0000256" key="19">
    <source>
        <dbReference type="HAMAP-Rule" id="MF_00719"/>
    </source>
</evidence>